<sequence length="571" mass="65186">MAQRGLFADVPSYHRGYVSPSGVKVQYGKDWAKHHPLEGDGLRPQLYMHLWKKNKGSESRLKKVRLPDTVVYEHNFPRAWYTYDAEAREINKHPGKMLDAQSIYQHFSRSTSGSEIVAQFLTTCPMDEPESLTTNGDPISYSEIFTAETLREFLFNKSRKPDGILQKFVVPKGETTVRRNAELQVSWSPLITVVYKRTNKHRLDDHRVPVHMRAATFDGDSHLSEFTLVADDTKNRLDLLCREVVDHVYFTDRKLITRMVLHFRIDDDNRAWLLWSSSLRVSGDSLNPRSVRIPMTLTMRVEMLNDGSSTKDRVKKRQDRPRPLLIMDTDSTSFHVTTIFGHQCNSSHVREAKRLGLQPKKLTKENTALKVPLNHPLRPAITYFADTVFKDSLRNLEAAVGRTSPPALQRENSASSDQHVETMPEDDPRDNIKNELTAMALDAWYLVYSSVLSDVPRFMATQSVELSEPLVGVLNPDELSKLLNILGLVPDTQYPAGEGTNKEVAEVTEESKGGNLPSRKFRVKDGLLRPGKRLDRPLSTAEREVMEFFDELFAARGEEVVQKCLKEKWNL</sequence>
<dbReference type="EMBL" id="HE575319">
    <property type="protein sequence ID" value="CCC90890.1"/>
    <property type="molecule type" value="Genomic_DNA"/>
</dbReference>
<reference evidence="2" key="1">
    <citation type="journal article" date="2012" name="Proc. Natl. Acad. Sci. U.S.A.">
        <title>Antigenic diversity is generated by distinct evolutionary mechanisms in African trypanosome species.</title>
        <authorList>
            <person name="Jackson A.P."/>
            <person name="Berry A."/>
            <person name="Aslett M."/>
            <person name="Allison H.C."/>
            <person name="Burton P."/>
            <person name="Vavrova-Anderson J."/>
            <person name="Brown R."/>
            <person name="Browne H."/>
            <person name="Corton N."/>
            <person name="Hauser H."/>
            <person name="Gamble J."/>
            <person name="Gilderthorp R."/>
            <person name="Marcello L."/>
            <person name="McQuillan J."/>
            <person name="Otto T.D."/>
            <person name="Quail M.A."/>
            <person name="Sanders M.J."/>
            <person name="van Tonder A."/>
            <person name="Ginger M.L."/>
            <person name="Field M.C."/>
            <person name="Barry J.D."/>
            <person name="Hertz-Fowler C."/>
            <person name="Berriman M."/>
        </authorList>
    </citation>
    <scope>NUCLEOTIDE SEQUENCE</scope>
    <source>
        <strain evidence="2">IL3000</strain>
    </source>
</reference>
<dbReference type="AlphaFoldDB" id="G0UND0"/>
<gene>
    <name evidence="2" type="ORF">TCIL3000_6_1220</name>
</gene>
<organism evidence="2">
    <name type="scientific">Trypanosoma congolense (strain IL3000)</name>
    <dbReference type="NCBI Taxonomy" id="1068625"/>
    <lineage>
        <taxon>Eukaryota</taxon>
        <taxon>Discoba</taxon>
        <taxon>Euglenozoa</taxon>
        <taxon>Kinetoplastea</taxon>
        <taxon>Metakinetoplastina</taxon>
        <taxon>Trypanosomatida</taxon>
        <taxon>Trypanosomatidae</taxon>
        <taxon>Trypanosoma</taxon>
        <taxon>Nannomonas</taxon>
    </lineage>
</organism>
<proteinExistence type="predicted"/>
<dbReference type="VEuPathDB" id="TriTrypDB:TcIL3000_6_1220"/>
<name>G0UND0_TRYCI</name>
<evidence type="ECO:0000256" key="1">
    <source>
        <dbReference type="SAM" id="MobiDB-lite"/>
    </source>
</evidence>
<accession>G0UND0</accession>
<protein>
    <submittedName>
        <fullName evidence="2">Uncharacterized protein</fullName>
    </submittedName>
</protein>
<feature type="region of interest" description="Disordered" evidence="1">
    <location>
        <begin position="401"/>
        <end position="430"/>
    </location>
</feature>
<evidence type="ECO:0000313" key="2">
    <source>
        <dbReference type="EMBL" id="CCC90890.1"/>
    </source>
</evidence>